<evidence type="ECO:0000313" key="3">
    <source>
        <dbReference type="Proteomes" id="UP000824927"/>
    </source>
</evidence>
<reference evidence="2" key="1">
    <citation type="submission" date="2021-06" db="EMBL/GenBank/DDBJ databases">
        <title>50 bacteria genomes isolated from Dapeng, Shenzhen, China.</title>
        <authorList>
            <person name="Zheng W."/>
            <person name="Yu S."/>
            <person name="Huang Y."/>
        </authorList>
    </citation>
    <scope>NUCLEOTIDE SEQUENCE</scope>
    <source>
        <strain evidence="2">DP4N28-2</strain>
    </source>
</reference>
<dbReference type="EMBL" id="JAHVKP010000001">
    <property type="protein sequence ID" value="MBY6218438.1"/>
    <property type="molecule type" value="Genomic_DNA"/>
</dbReference>
<dbReference type="Proteomes" id="UP000824927">
    <property type="component" value="Unassembled WGS sequence"/>
</dbReference>
<proteinExistence type="predicted"/>
<organism evidence="2 3">
    <name type="scientific">Qipengyuania aquimaris</name>
    <dbReference type="NCBI Taxonomy" id="255984"/>
    <lineage>
        <taxon>Bacteria</taxon>
        <taxon>Pseudomonadati</taxon>
        <taxon>Pseudomonadota</taxon>
        <taxon>Alphaproteobacteria</taxon>
        <taxon>Sphingomonadales</taxon>
        <taxon>Erythrobacteraceae</taxon>
        <taxon>Qipengyuania</taxon>
    </lineage>
</organism>
<dbReference type="RefSeq" id="WP_221429079.1">
    <property type="nucleotide sequence ID" value="NZ_JAHVKP010000001.1"/>
</dbReference>
<keyword evidence="1" id="KW-0732">Signal</keyword>
<dbReference type="PROSITE" id="PS51257">
    <property type="entry name" value="PROKAR_LIPOPROTEIN"/>
    <property type="match status" value="1"/>
</dbReference>
<name>A0A9Q3XCP4_9SPHN</name>
<dbReference type="AlphaFoldDB" id="A0A9Q3XCP4"/>
<feature type="signal peptide" evidence="1">
    <location>
        <begin position="1"/>
        <end position="19"/>
    </location>
</feature>
<gene>
    <name evidence="2" type="ORF">KUV31_08795</name>
</gene>
<sequence length="139" mass="14907">MRNLLIVASALAIAACSQAEEAEPVVETTEAAETEAAALAADGAETPGMYRVTTEAGDVYMEEVKADGTYVTTKDGEVTETGRWEQPSPDQYCTTIDEAYISEDDDGTRKCNTEQIGEDGVWTSVNDKGETAIVERVES</sequence>
<evidence type="ECO:0000256" key="1">
    <source>
        <dbReference type="SAM" id="SignalP"/>
    </source>
</evidence>
<comment type="caution">
    <text evidence="2">The sequence shown here is derived from an EMBL/GenBank/DDBJ whole genome shotgun (WGS) entry which is preliminary data.</text>
</comment>
<protein>
    <recommendedName>
        <fullName evidence="4">DUF995 domain-containing protein</fullName>
    </recommendedName>
</protein>
<feature type="chain" id="PRO_5040267196" description="DUF995 domain-containing protein" evidence="1">
    <location>
        <begin position="20"/>
        <end position="139"/>
    </location>
</feature>
<accession>A0A9Q3XCP4</accession>
<evidence type="ECO:0000313" key="2">
    <source>
        <dbReference type="EMBL" id="MBY6218438.1"/>
    </source>
</evidence>
<evidence type="ECO:0008006" key="4">
    <source>
        <dbReference type="Google" id="ProtNLM"/>
    </source>
</evidence>